<dbReference type="SMART" id="SM00717">
    <property type="entry name" value="SANT"/>
    <property type="match status" value="1"/>
</dbReference>
<dbReference type="InterPro" id="IPR009057">
    <property type="entry name" value="Homeodomain-like_sf"/>
</dbReference>
<dbReference type="PROSITE" id="PS51294">
    <property type="entry name" value="HTH_MYB"/>
    <property type="match status" value="1"/>
</dbReference>
<feature type="region of interest" description="Disordered" evidence="6">
    <location>
        <begin position="1"/>
        <end position="20"/>
    </location>
</feature>
<dbReference type="InterPro" id="IPR052245">
    <property type="entry name" value="Plant_Stress_Dev_TF"/>
</dbReference>
<keyword evidence="2" id="KW-0805">Transcription regulation</keyword>
<dbReference type="GO" id="GO:0009723">
    <property type="term" value="P:response to ethylene"/>
    <property type="evidence" value="ECO:0007669"/>
    <property type="project" value="TreeGrafter"/>
</dbReference>
<sequence length="246" mass="26365">MTRRCSHCSHDGHNSRTCPDRGLMLFGVRLTGGTIRKSASMGNLPLASGSIRKSASMGNLLLASGSGGGGASPPDGHEPAAAADGYASEDLGQGPSSSARERKKGTPWTEEEHRRFLLGLKKLGKGDWRGISRNYVVSRTPTQVASHAQNYPLPLPAYFPPFVPFSFCVWPGYGAYTSERQAYEIIRPTAIHTKNPIKVDDIVGMSKLSLKEHLGETASAPLTLDLLGGSNRQSAFHSNPPTRAHS</sequence>
<dbReference type="PANTHER" id="PTHR44191">
    <property type="entry name" value="TRANSCRIPTION FACTOR KUA1"/>
    <property type="match status" value="1"/>
</dbReference>
<dbReference type="SUPFAM" id="SSF46689">
    <property type="entry name" value="Homeodomain-like"/>
    <property type="match status" value="1"/>
</dbReference>
<dbReference type="InterPro" id="IPR006447">
    <property type="entry name" value="Myb_dom_plants"/>
</dbReference>
<comment type="caution">
    <text evidence="9">The sequence shown here is derived from an EMBL/GenBank/DDBJ whole genome shotgun (WGS) entry which is preliminary data.</text>
</comment>
<evidence type="ECO:0000259" key="8">
    <source>
        <dbReference type="PROSITE" id="PS51294"/>
    </source>
</evidence>
<keyword evidence="3" id="KW-0238">DNA-binding</keyword>
<feature type="domain" description="Myb-like" evidence="7">
    <location>
        <begin position="100"/>
        <end position="152"/>
    </location>
</feature>
<name>A0A426ZY59_ENSVE</name>
<keyword evidence="4" id="KW-0804">Transcription</keyword>
<dbReference type="GO" id="GO:0006355">
    <property type="term" value="P:regulation of DNA-templated transcription"/>
    <property type="evidence" value="ECO:0007669"/>
    <property type="project" value="UniProtKB-ARBA"/>
</dbReference>
<evidence type="ECO:0000256" key="3">
    <source>
        <dbReference type="ARBA" id="ARBA00023125"/>
    </source>
</evidence>
<dbReference type="NCBIfam" id="TIGR01557">
    <property type="entry name" value="myb_SHAQKYF"/>
    <property type="match status" value="1"/>
</dbReference>
<dbReference type="PROSITE" id="PS50090">
    <property type="entry name" value="MYB_LIKE"/>
    <property type="match status" value="1"/>
</dbReference>
<evidence type="ECO:0000256" key="6">
    <source>
        <dbReference type="SAM" id="MobiDB-lite"/>
    </source>
</evidence>
<dbReference type="EMBL" id="AMZH03004545">
    <property type="protein sequence ID" value="RRT68885.1"/>
    <property type="molecule type" value="Genomic_DNA"/>
</dbReference>
<accession>A0A426ZY59</accession>
<dbReference type="Gene3D" id="1.10.10.60">
    <property type="entry name" value="Homeodomain-like"/>
    <property type="match status" value="1"/>
</dbReference>
<evidence type="ECO:0000256" key="2">
    <source>
        <dbReference type="ARBA" id="ARBA00023015"/>
    </source>
</evidence>
<dbReference type="Proteomes" id="UP000287651">
    <property type="component" value="Unassembled WGS sequence"/>
</dbReference>
<evidence type="ECO:0000256" key="4">
    <source>
        <dbReference type="ARBA" id="ARBA00023163"/>
    </source>
</evidence>
<evidence type="ECO:0000256" key="5">
    <source>
        <dbReference type="ARBA" id="ARBA00023242"/>
    </source>
</evidence>
<protein>
    <submittedName>
        <fullName evidence="9">Uncharacterized protein</fullName>
    </submittedName>
</protein>
<feature type="domain" description="HTH myb-type" evidence="8">
    <location>
        <begin position="100"/>
        <end position="156"/>
    </location>
</feature>
<dbReference type="CDD" id="cd00167">
    <property type="entry name" value="SANT"/>
    <property type="match status" value="1"/>
</dbReference>
<organism evidence="9 10">
    <name type="scientific">Ensete ventricosum</name>
    <name type="common">Abyssinian banana</name>
    <name type="synonym">Musa ensete</name>
    <dbReference type="NCBI Taxonomy" id="4639"/>
    <lineage>
        <taxon>Eukaryota</taxon>
        <taxon>Viridiplantae</taxon>
        <taxon>Streptophyta</taxon>
        <taxon>Embryophyta</taxon>
        <taxon>Tracheophyta</taxon>
        <taxon>Spermatophyta</taxon>
        <taxon>Magnoliopsida</taxon>
        <taxon>Liliopsida</taxon>
        <taxon>Zingiberales</taxon>
        <taxon>Musaceae</taxon>
        <taxon>Ensete</taxon>
    </lineage>
</organism>
<comment type="subcellular location">
    <subcellularLocation>
        <location evidence="1">Nucleus</location>
    </subcellularLocation>
</comment>
<evidence type="ECO:0000259" key="7">
    <source>
        <dbReference type="PROSITE" id="PS50090"/>
    </source>
</evidence>
<dbReference type="GO" id="GO:0005634">
    <property type="term" value="C:nucleus"/>
    <property type="evidence" value="ECO:0007669"/>
    <property type="project" value="UniProtKB-SubCell"/>
</dbReference>
<dbReference type="FunFam" id="1.10.10.60:FF:000009">
    <property type="entry name" value="transcription factor MYB1R1"/>
    <property type="match status" value="1"/>
</dbReference>
<evidence type="ECO:0000256" key="1">
    <source>
        <dbReference type="ARBA" id="ARBA00004123"/>
    </source>
</evidence>
<dbReference type="PANTHER" id="PTHR44191:SF26">
    <property type="entry name" value="TRANSCRIPTION FACTOR KUA1"/>
    <property type="match status" value="1"/>
</dbReference>
<keyword evidence="5" id="KW-0539">Nucleus</keyword>
<gene>
    <name evidence="9" type="ORF">B296_00037926</name>
</gene>
<dbReference type="GO" id="GO:0009739">
    <property type="term" value="P:response to gibberellin"/>
    <property type="evidence" value="ECO:0007669"/>
    <property type="project" value="TreeGrafter"/>
</dbReference>
<dbReference type="InterPro" id="IPR001005">
    <property type="entry name" value="SANT/Myb"/>
</dbReference>
<evidence type="ECO:0000313" key="10">
    <source>
        <dbReference type="Proteomes" id="UP000287651"/>
    </source>
</evidence>
<evidence type="ECO:0000313" key="9">
    <source>
        <dbReference type="EMBL" id="RRT68885.1"/>
    </source>
</evidence>
<proteinExistence type="predicted"/>
<reference evidence="9 10" key="1">
    <citation type="journal article" date="2014" name="Agronomy (Basel)">
        <title>A Draft Genome Sequence for Ensete ventricosum, the Drought-Tolerant Tree Against Hunger.</title>
        <authorList>
            <person name="Harrison J."/>
            <person name="Moore K.A."/>
            <person name="Paszkiewicz K."/>
            <person name="Jones T."/>
            <person name="Grant M."/>
            <person name="Ambacheew D."/>
            <person name="Muzemil S."/>
            <person name="Studholme D.J."/>
        </authorList>
    </citation>
    <scope>NUCLEOTIDE SEQUENCE [LARGE SCALE GENOMIC DNA]</scope>
</reference>
<dbReference type="AlphaFoldDB" id="A0A426ZY59"/>
<dbReference type="InterPro" id="IPR017930">
    <property type="entry name" value="Myb_dom"/>
</dbReference>
<dbReference type="Pfam" id="PF00249">
    <property type="entry name" value="Myb_DNA-binding"/>
    <property type="match status" value="1"/>
</dbReference>
<dbReference type="GO" id="GO:0003677">
    <property type="term" value="F:DNA binding"/>
    <property type="evidence" value="ECO:0007669"/>
    <property type="project" value="UniProtKB-KW"/>
</dbReference>
<dbReference type="GO" id="GO:0009744">
    <property type="term" value="P:response to sucrose"/>
    <property type="evidence" value="ECO:0007669"/>
    <property type="project" value="UniProtKB-ARBA"/>
</dbReference>
<feature type="region of interest" description="Disordered" evidence="6">
    <location>
        <begin position="65"/>
        <end position="111"/>
    </location>
</feature>